<dbReference type="GeneTree" id="ENSGT00940000158612"/>
<dbReference type="EMBL" id="AHAT01016253">
    <property type="status" value="NOT_ANNOTATED_CDS"/>
    <property type="molecule type" value="Genomic_DNA"/>
</dbReference>
<dbReference type="OMA" id="NNAISRT"/>
<feature type="domain" description="SCA7" evidence="2">
    <location>
        <begin position="271"/>
        <end position="338"/>
    </location>
</feature>
<dbReference type="STRING" id="7918.ENSLOCP00000019502"/>
<dbReference type="Gene3D" id="6.10.140.670">
    <property type="match status" value="1"/>
</dbReference>
<dbReference type="InterPro" id="IPR013243">
    <property type="entry name" value="SCA7_dom"/>
</dbReference>
<feature type="region of interest" description="Disordered" evidence="1">
    <location>
        <begin position="330"/>
        <end position="443"/>
    </location>
</feature>
<dbReference type="InterPro" id="IPR052237">
    <property type="entry name" value="Ataxin-7-like_regulator"/>
</dbReference>
<dbReference type="AlphaFoldDB" id="W5NFU3"/>
<dbReference type="PROSITE" id="PS51505">
    <property type="entry name" value="SCA7"/>
    <property type="match status" value="1"/>
</dbReference>
<dbReference type="PANTHER" id="PTHR15117:SF9">
    <property type="entry name" value="ATAXIN-7-LIKE PROTEIN 1"/>
    <property type="match status" value="1"/>
</dbReference>
<feature type="compositionally biased region" description="Low complexity" evidence="1">
    <location>
        <begin position="804"/>
        <end position="821"/>
    </location>
</feature>
<dbReference type="PANTHER" id="PTHR15117">
    <property type="entry name" value="ATAXIN 7 RELATED"/>
    <property type="match status" value="1"/>
</dbReference>
<dbReference type="eggNOG" id="KOG4140">
    <property type="taxonomic scope" value="Eukaryota"/>
</dbReference>
<dbReference type="EMBL" id="AHAT01016250">
    <property type="status" value="NOT_ANNOTATED_CDS"/>
    <property type="molecule type" value="Genomic_DNA"/>
</dbReference>
<feature type="compositionally biased region" description="Basic and acidic residues" evidence="1">
    <location>
        <begin position="330"/>
        <end position="349"/>
    </location>
</feature>
<dbReference type="Pfam" id="PF08313">
    <property type="entry name" value="SCA7"/>
    <property type="match status" value="1"/>
</dbReference>
<reference evidence="4" key="1">
    <citation type="submission" date="2011-12" db="EMBL/GenBank/DDBJ databases">
        <title>The Draft Genome of Lepisosteus oculatus.</title>
        <authorList>
            <consortium name="The Broad Institute Genome Assembly &amp; Analysis Group"/>
            <consortium name="Computational R&amp;D Group"/>
            <consortium name="and Sequencing Platform"/>
            <person name="Di Palma F."/>
            <person name="Alfoldi J."/>
            <person name="Johnson J."/>
            <person name="Berlin A."/>
            <person name="Gnerre S."/>
            <person name="Jaffe D."/>
            <person name="MacCallum I."/>
            <person name="Young S."/>
            <person name="Walker B.J."/>
            <person name="Lander E.S."/>
            <person name="Lindblad-Toh K."/>
        </authorList>
    </citation>
    <scope>NUCLEOTIDE SEQUENCE [LARGE SCALE GENOMIC DNA]</scope>
</reference>
<keyword evidence="4" id="KW-1185">Reference proteome</keyword>
<feature type="region of interest" description="Disordered" evidence="1">
    <location>
        <begin position="593"/>
        <end position="645"/>
    </location>
</feature>
<organism evidence="3 4">
    <name type="scientific">Lepisosteus oculatus</name>
    <name type="common">Spotted gar</name>
    <dbReference type="NCBI Taxonomy" id="7918"/>
    <lineage>
        <taxon>Eukaryota</taxon>
        <taxon>Metazoa</taxon>
        <taxon>Chordata</taxon>
        <taxon>Craniata</taxon>
        <taxon>Vertebrata</taxon>
        <taxon>Euteleostomi</taxon>
        <taxon>Actinopterygii</taxon>
        <taxon>Neopterygii</taxon>
        <taxon>Holostei</taxon>
        <taxon>Semionotiformes</taxon>
        <taxon>Lepisosteidae</taxon>
        <taxon>Lepisosteus</taxon>
    </lineage>
</organism>
<feature type="region of interest" description="Disordered" evidence="1">
    <location>
        <begin position="228"/>
        <end position="274"/>
    </location>
</feature>
<feature type="compositionally biased region" description="Basic residues" evidence="1">
    <location>
        <begin position="602"/>
        <end position="612"/>
    </location>
</feature>
<dbReference type="HOGENOM" id="CLU_014451_1_0_1"/>
<feature type="region of interest" description="Disordered" evidence="1">
    <location>
        <begin position="201"/>
        <end position="220"/>
    </location>
</feature>
<evidence type="ECO:0000313" key="4">
    <source>
        <dbReference type="Proteomes" id="UP000018468"/>
    </source>
</evidence>
<name>W5NFU3_LEPOC</name>
<dbReference type="Bgee" id="ENSLOCG00000015842">
    <property type="expression patterns" value="Expressed in testis and 13 other cell types or tissues"/>
</dbReference>
<dbReference type="Proteomes" id="UP000018468">
    <property type="component" value="Linkage group LG8"/>
</dbReference>
<feature type="region of interest" description="Disordered" evidence="1">
    <location>
        <begin position="677"/>
        <end position="704"/>
    </location>
</feature>
<proteinExistence type="predicted"/>
<accession>W5NFU3</accession>
<feature type="region of interest" description="Disordered" evidence="1">
    <location>
        <begin position="746"/>
        <end position="821"/>
    </location>
</feature>
<reference evidence="3" key="2">
    <citation type="submission" date="2025-08" db="UniProtKB">
        <authorList>
            <consortium name="Ensembl"/>
        </authorList>
    </citation>
    <scope>IDENTIFICATION</scope>
</reference>
<protein>
    <submittedName>
        <fullName evidence="3">Ataxin 7 like 1</fullName>
    </submittedName>
</protein>
<reference evidence="3" key="3">
    <citation type="submission" date="2025-09" db="UniProtKB">
        <authorList>
            <consortium name="Ensembl"/>
        </authorList>
    </citation>
    <scope>IDENTIFICATION</scope>
</reference>
<dbReference type="EMBL" id="AHAT01016251">
    <property type="status" value="NOT_ANNOTATED_CDS"/>
    <property type="molecule type" value="Genomic_DNA"/>
</dbReference>
<dbReference type="Ensembl" id="ENSLOCT00000019534.1">
    <property type="protein sequence ID" value="ENSLOCP00000019502.1"/>
    <property type="gene ID" value="ENSLOCG00000015842.1"/>
</dbReference>
<dbReference type="EMBL" id="AHAT01016252">
    <property type="status" value="NOT_ANNOTATED_CDS"/>
    <property type="molecule type" value="Genomic_DNA"/>
</dbReference>
<feature type="compositionally biased region" description="Polar residues" evidence="1">
    <location>
        <begin position="792"/>
        <end position="803"/>
    </location>
</feature>
<feature type="compositionally biased region" description="Polar residues" evidence="1">
    <location>
        <begin position="371"/>
        <end position="387"/>
    </location>
</feature>
<evidence type="ECO:0000313" key="3">
    <source>
        <dbReference type="Ensembl" id="ENSLOCP00000019502.1"/>
    </source>
</evidence>
<evidence type="ECO:0000259" key="2">
    <source>
        <dbReference type="PROSITE" id="PS51505"/>
    </source>
</evidence>
<feature type="compositionally biased region" description="Low complexity" evidence="1">
    <location>
        <begin position="759"/>
        <end position="770"/>
    </location>
</feature>
<dbReference type="InParanoid" id="W5NFU3"/>
<evidence type="ECO:0000256" key="1">
    <source>
        <dbReference type="SAM" id="MobiDB-lite"/>
    </source>
</evidence>
<feature type="compositionally biased region" description="Low complexity" evidence="1">
    <location>
        <begin position="203"/>
        <end position="220"/>
    </location>
</feature>
<sequence>EGKGKKQQEGRAMATLDRKLPSPDAFLCKPWSTFIDAAKLHCSDNVDLEETGKEVGKGREVMRLNKEDMHLFGHYPAHDEFFLVVCNICNQVVKPQVFQTHCERRHGSVFKPSPSPASSPCNSRASLAQMKPKVCVTHNSVNSNSKPFRMPKDNLHTSINKQQHTVFASKVPRDKPCVPVPVVSLEKIPNLVKADGANVKMNSTTTSTTTSSASSSTTSSAALVKPALASTASKPVPPSQEKILNGKGLISPSSLDKKHQNGTKSSNKPYKRLSEREFDPNKHCGVLDPETKKPCTRSLTCKTHSLTHRRAVPGRKKQFDILLAEHKARAREKEGVKDRDHPGIREPNHSHPLLLQDPVAGTLASPGFESKTASPAKSRLSNANFSRPSLGGSGGGLCSLADGGAGTEPPAPAPGGDVGGRLSSDDGEAEAPEDSEKLDCHFSGHHPRPQGFCTFGSRLMGRGYYVFDRRWDRFRLALNSMVEKHLNSQMWKKIPPAADSPMPSPTPQLTAAFPVLQAFSSPSAVYLSSSGMSPSMAPSYVMSSPLLSPPAFASPSDSNSIMSYTAAFPHGTAAFSMMDSSFKSPSLVSPVPAIAPSPSRGRQARTKTSKSLKVRDISSRAIGSSSGKKKKPPTSASPLQSYPVTSYPGSHKKNCVLAPGSTLNSCQTTSSYNNVSVHNSNNGTNPLSAKSEPSGRTALSSSSTDSIKNISMVVSSIDPSVSMSSHIHHSGDHALSAHNAMSSASLSFDRSEGKKRKNSSSISKSSKITKMPGMNSVHRKSTASLLSAVPESPNSSLSRQMGKSSVPLSQTSSSSSSNSFHSRQVGSFYCRLLKLC</sequence>